<dbReference type="GO" id="GO:0005576">
    <property type="term" value="C:extracellular region"/>
    <property type="evidence" value="ECO:0007669"/>
    <property type="project" value="UniProtKB-SubCell"/>
</dbReference>
<dbReference type="Proteomes" id="UP001295469">
    <property type="component" value="Chromosome C09"/>
</dbReference>
<dbReference type="GO" id="GO:0060320">
    <property type="term" value="P:rejection of self pollen"/>
    <property type="evidence" value="ECO:0007669"/>
    <property type="project" value="UniProtKB-KW"/>
</dbReference>
<reference evidence="7" key="1">
    <citation type="submission" date="2021-01" db="EMBL/GenBank/DDBJ databases">
        <authorList>
            <consortium name="Genoscope - CEA"/>
            <person name="William W."/>
        </authorList>
    </citation>
    <scope>NUCLEOTIDE SEQUENCE</scope>
</reference>
<evidence type="ECO:0000256" key="3">
    <source>
        <dbReference type="ARBA" id="ARBA00022471"/>
    </source>
</evidence>
<dbReference type="EMBL" id="HG994373">
    <property type="protein sequence ID" value="CAF1718282.1"/>
    <property type="molecule type" value="Genomic_DNA"/>
</dbReference>
<evidence type="ECO:0000256" key="5">
    <source>
        <dbReference type="ARBA" id="ARBA00022729"/>
    </source>
</evidence>
<dbReference type="InterPro" id="IPR010264">
    <property type="entry name" value="Self-incomp_S1"/>
</dbReference>
<proteinExistence type="inferred from homology"/>
<accession>A0A816IT70</accession>
<dbReference type="SMR" id="A0A816IT70"/>
<keyword evidence="3" id="KW-0713">Self-incompatibility</keyword>
<comment type="similarity">
    <text evidence="2">Belongs to the plant self-incompatibility (S1) protein family.</text>
</comment>
<keyword evidence="5 6" id="KW-0732">Signal</keyword>
<evidence type="ECO:0000256" key="6">
    <source>
        <dbReference type="SAM" id="SignalP"/>
    </source>
</evidence>
<sequence>MMNRFSCFLFIIALSIELGNAKLFAKNHIYLNNSLNPGNDLQIFCKWNGDQIGTFFLKPGETDDYSFHDKFIPKNKIDCTFLQASGPSVMIRAFEGGSGAFDHGKKNYWYAREDGIYFTHGQEVPKLEYTWT</sequence>
<comment type="subcellular location">
    <subcellularLocation>
        <location evidence="1">Secreted</location>
    </subcellularLocation>
</comment>
<feature type="signal peptide" evidence="6">
    <location>
        <begin position="1"/>
        <end position="21"/>
    </location>
</feature>
<protein>
    <submittedName>
        <fullName evidence="7">(rape) hypothetical protein</fullName>
    </submittedName>
</protein>
<evidence type="ECO:0000256" key="4">
    <source>
        <dbReference type="ARBA" id="ARBA00022525"/>
    </source>
</evidence>
<keyword evidence="4" id="KW-0964">Secreted</keyword>
<name>A0A816IT70_BRANA</name>
<evidence type="ECO:0000313" key="7">
    <source>
        <dbReference type="EMBL" id="CAF1718282.1"/>
    </source>
</evidence>
<gene>
    <name evidence="7" type="ORF">DARMORV10_C09P13920.1</name>
</gene>
<dbReference type="Pfam" id="PF05938">
    <property type="entry name" value="Self-incomp_S1"/>
    <property type="match status" value="1"/>
</dbReference>
<feature type="chain" id="PRO_5036492649" evidence="6">
    <location>
        <begin position="22"/>
        <end position="132"/>
    </location>
</feature>
<dbReference type="AlphaFoldDB" id="A0A816IT70"/>
<evidence type="ECO:0000256" key="1">
    <source>
        <dbReference type="ARBA" id="ARBA00004613"/>
    </source>
</evidence>
<organism evidence="7">
    <name type="scientific">Brassica napus</name>
    <name type="common">Rape</name>
    <dbReference type="NCBI Taxonomy" id="3708"/>
    <lineage>
        <taxon>Eukaryota</taxon>
        <taxon>Viridiplantae</taxon>
        <taxon>Streptophyta</taxon>
        <taxon>Embryophyta</taxon>
        <taxon>Tracheophyta</taxon>
        <taxon>Spermatophyta</taxon>
        <taxon>Magnoliopsida</taxon>
        <taxon>eudicotyledons</taxon>
        <taxon>Gunneridae</taxon>
        <taxon>Pentapetalae</taxon>
        <taxon>rosids</taxon>
        <taxon>malvids</taxon>
        <taxon>Brassicales</taxon>
        <taxon>Brassicaceae</taxon>
        <taxon>Brassiceae</taxon>
        <taxon>Brassica</taxon>
    </lineage>
</organism>
<evidence type="ECO:0000256" key="2">
    <source>
        <dbReference type="ARBA" id="ARBA00005581"/>
    </source>
</evidence>